<keyword evidence="8" id="KW-1185">Reference proteome</keyword>
<keyword evidence="3 6" id="KW-1133">Transmembrane helix</keyword>
<evidence type="ECO:0000256" key="4">
    <source>
        <dbReference type="ARBA" id="ARBA00023136"/>
    </source>
</evidence>
<reference evidence="7 8" key="1">
    <citation type="submission" date="2021-03" db="EMBL/GenBank/DDBJ databases">
        <title>Haloterrigena longa sp. nov. and Haloterrigena limicola sp. nov., extremely halophilic archaea isolated from a salt lake.</title>
        <authorList>
            <person name="Henglin C."/>
        </authorList>
    </citation>
    <scope>NUCLEOTIDE SEQUENCE [LARGE SCALE GENOMIC DNA]</scope>
    <source>
        <strain evidence="7 8">KZCA68</strain>
    </source>
</reference>
<comment type="subcellular location">
    <subcellularLocation>
        <location evidence="1">Membrane</location>
    </subcellularLocation>
</comment>
<evidence type="ECO:0000256" key="5">
    <source>
        <dbReference type="SAM" id="MobiDB-lite"/>
    </source>
</evidence>
<dbReference type="Proteomes" id="UP000663203">
    <property type="component" value="Chromosome"/>
</dbReference>
<dbReference type="PANTHER" id="PTHR10806:SF6">
    <property type="entry name" value="SIGNAL PEPTIDASE COMPLEX CATALYTIC SUBUNIT SEC11"/>
    <property type="match status" value="1"/>
</dbReference>
<feature type="compositionally biased region" description="Basic and acidic residues" evidence="5">
    <location>
        <begin position="22"/>
        <end position="31"/>
    </location>
</feature>
<evidence type="ECO:0000256" key="3">
    <source>
        <dbReference type="ARBA" id="ARBA00022989"/>
    </source>
</evidence>
<dbReference type="GeneID" id="63186959"/>
<feature type="region of interest" description="Disordered" evidence="5">
    <location>
        <begin position="1"/>
        <end position="65"/>
    </location>
</feature>
<sequence>MSGSNRGDPPDGPGDDGNSDSATDRPARNGTDDPATDDGPADAGTSSNPREADGSGAETDGDPVTIEDDGAVRWFLNSQDGNVIFVRDVLSSVAIVAVVGLLLFAVSGVWPPLVAVESGSMEPNMERGDLIFVVDDDRYAGDGATDGTGVVTLENGQDSGHDKFGNPGDVIVFQPNGNDRQTPIIHRAHFWVEEDENWVDTKADEDLVGDLTCEDVDDRICPADHAGFITKGDANPSYDQLSQRGPGGPRTHIVKPEWIAGKAMFRIPWLGHVRLAFDSLFGGMVVPSPLIDGTSTQTPTAGPEATSPGAEFAGVTGVAGVGAGAVVAVGRYRN</sequence>
<dbReference type="GO" id="GO:0016020">
    <property type="term" value="C:membrane"/>
    <property type="evidence" value="ECO:0007669"/>
    <property type="project" value="UniProtKB-SubCell"/>
</dbReference>
<evidence type="ECO:0000256" key="6">
    <source>
        <dbReference type="SAM" id="Phobius"/>
    </source>
</evidence>
<keyword evidence="2 6" id="KW-0812">Transmembrane</keyword>
<keyword evidence="4 6" id="KW-0472">Membrane</keyword>
<dbReference type="RefSeq" id="WP_207290343.1">
    <property type="nucleotide sequence ID" value="NZ_CP071462.1"/>
</dbReference>
<proteinExistence type="predicted"/>
<evidence type="ECO:0000313" key="8">
    <source>
        <dbReference type="Proteomes" id="UP000663203"/>
    </source>
</evidence>
<evidence type="ECO:0000256" key="1">
    <source>
        <dbReference type="ARBA" id="ARBA00004370"/>
    </source>
</evidence>
<dbReference type="InterPro" id="IPR019533">
    <property type="entry name" value="Peptidase_S26"/>
</dbReference>
<dbReference type="KEGG" id="hakz:J0X25_06600"/>
<dbReference type="InterPro" id="IPR036286">
    <property type="entry name" value="LexA/Signal_pep-like_sf"/>
</dbReference>
<name>A0A8A2VJX1_9EURY</name>
<dbReference type="InterPro" id="IPR001733">
    <property type="entry name" value="Peptidase_S26B"/>
</dbReference>
<gene>
    <name evidence="7" type="ORF">J0X25_06600</name>
</gene>
<evidence type="ECO:0000256" key="2">
    <source>
        <dbReference type="ARBA" id="ARBA00022692"/>
    </source>
</evidence>
<organism evidence="7 8">
    <name type="scientific">Haloterrigena alkaliphila</name>
    <dbReference type="NCBI Taxonomy" id="2816475"/>
    <lineage>
        <taxon>Archaea</taxon>
        <taxon>Methanobacteriati</taxon>
        <taxon>Methanobacteriota</taxon>
        <taxon>Stenosarchaea group</taxon>
        <taxon>Halobacteria</taxon>
        <taxon>Halobacteriales</taxon>
        <taxon>Natrialbaceae</taxon>
        <taxon>Haloterrigena</taxon>
    </lineage>
</organism>
<dbReference type="PANTHER" id="PTHR10806">
    <property type="entry name" value="SIGNAL PEPTIDASE COMPLEX CATALYTIC SUBUNIT SEC11"/>
    <property type="match status" value="1"/>
</dbReference>
<dbReference type="SUPFAM" id="SSF51306">
    <property type="entry name" value="LexA/Signal peptidase"/>
    <property type="match status" value="1"/>
</dbReference>
<dbReference type="AlphaFoldDB" id="A0A8A2VJX1"/>
<protein>
    <submittedName>
        <fullName evidence="7">S26 family signal peptidase</fullName>
    </submittedName>
</protein>
<dbReference type="CDD" id="cd06530">
    <property type="entry name" value="S26_SPase_I"/>
    <property type="match status" value="1"/>
</dbReference>
<dbReference type="GO" id="GO:0006465">
    <property type="term" value="P:signal peptide processing"/>
    <property type="evidence" value="ECO:0007669"/>
    <property type="project" value="InterPro"/>
</dbReference>
<feature type="transmembrane region" description="Helical" evidence="6">
    <location>
        <begin position="89"/>
        <end position="110"/>
    </location>
</feature>
<dbReference type="GO" id="GO:0004252">
    <property type="term" value="F:serine-type endopeptidase activity"/>
    <property type="evidence" value="ECO:0007669"/>
    <property type="project" value="InterPro"/>
</dbReference>
<evidence type="ECO:0000313" key="7">
    <source>
        <dbReference type="EMBL" id="QSX00623.1"/>
    </source>
</evidence>
<accession>A0A8A2VJX1</accession>
<dbReference type="EMBL" id="CP071462">
    <property type="protein sequence ID" value="QSX00623.1"/>
    <property type="molecule type" value="Genomic_DNA"/>
</dbReference>